<accession>A0A9R0NXD3</accession>
<dbReference type="KEGG" id="amn:RAM_19460"/>
<evidence type="ECO:0000313" key="2">
    <source>
        <dbReference type="Proteomes" id="UP000006138"/>
    </source>
</evidence>
<sequence>MISTKIPKSSTSDENAVPWVWLDGEVTVVT</sequence>
<reference evidence="1 2" key="1">
    <citation type="journal article" date="2011" name="J. Bacteriol.">
        <title>Whole genome sequence of the rifamycin B-producing strain Amycolatopsis mediterranei S699.</title>
        <authorList>
            <person name="Verma M."/>
            <person name="Kaur J."/>
            <person name="Kumar M."/>
            <person name="Kumari K."/>
            <person name="Saxena A."/>
            <person name="Anand S."/>
            <person name="Nigam A."/>
            <person name="Ravi V."/>
            <person name="Raghuvanshi S."/>
            <person name="Khurana P."/>
            <person name="Tyagi A.K."/>
            <person name="Khurana J.P."/>
            <person name="Lal R."/>
        </authorList>
    </citation>
    <scope>NUCLEOTIDE SEQUENCE [LARGE SCALE GENOMIC DNA]</scope>
    <source>
        <strain evidence="1 2">S699</strain>
    </source>
</reference>
<name>A0A9R0NXD3_AMYMS</name>
<organism evidence="1 2">
    <name type="scientific">Amycolatopsis mediterranei (strain S699)</name>
    <name type="common">Nocardia mediterranei</name>
    <dbReference type="NCBI Taxonomy" id="713604"/>
    <lineage>
        <taxon>Bacteria</taxon>
        <taxon>Bacillati</taxon>
        <taxon>Actinomycetota</taxon>
        <taxon>Actinomycetes</taxon>
        <taxon>Pseudonocardiales</taxon>
        <taxon>Pseudonocardiaceae</taxon>
        <taxon>Amycolatopsis</taxon>
    </lineage>
</organism>
<keyword evidence="2" id="KW-1185">Reference proteome</keyword>
<protein>
    <submittedName>
        <fullName evidence="1">Uncharacterized protein</fullName>
    </submittedName>
</protein>
<gene>
    <name evidence="1" type="ordered locus">RAM_19460</name>
</gene>
<dbReference type="AlphaFoldDB" id="A0A9R0NXD3"/>
<evidence type="ECO:0000313" key="1">
    <source>
        <dbReference type="EMBL" id="AEK42378.1"/>
    </source>
</evidence>
<dbReference type="Proteomes" id="UP000006138">
    <property type="component" value="Chromosome"/>
</dbReference>
<dbReference type="EMBL" id="CP002896">
    <property type="protein sequence ID" value="AEK42378.1"/>
    <property type="molecule type" value="Genomic_DNA"/>
</dbReference>
<proteinExistence type="predicted"/>